<dbReference type="EC" id="3.1.11.6" evidence="5"/>
<feature type="domain" description="OB-fold nucleic acid binding" evidence="7">
    <location>
        <begin position="11"/>
        <end position="117"/>
    </location>
</feature>
<dbReference type="InterPro" id="IPR020579">
    <property type="entry name" value="Exonuc_VII_lsu_C"/>
</dbReference>
<evidence type="ECO:0000259" key="7">
    <source>
        <dbReference type="Pfam" id="PF13742"/>
    </source>
</evidence>
<evidence type="ECO:0000313" key="8">
    <source>
        <dbReference type="EMBL" id="GAA4782835.1"/>
    </source>
</evidence>
<evidence type="ECO:0000256" key="1">
    <source>
        <dbReference type="ARBA" id="ARBA00022490"/>
    </source>
</evidence>
<evidence type="ECO:0000259" key="6">
    <source>
        <dbReference type="Pfam" id="PF02601"/>
    </source>
</evidence>
<organism evidence="8 9">
    <name type="scientific">Olivibacter ginsenosidimutans</name>
    <dbReference type="NCBI Taxonomy" id="1176537"/>
    <lineage>
        <taxon>Bacteria</taxon>
        <taxon>Pseudomonadati</taxon>
        <taxon>Bacteroidota</taxon>
        <taxon>Sphingobacteriia</taxon>
        <taxon>Sphingobacteriales</taxon>
        <taxon>Sphingobacteriaceae</taxon>
        <taxon>Olivibacter</taxon>
    </lineage>
</organism>
<comment type="similarity">
    <text evidence="5">Belongs to the XseA family.</text>
</comment>
<keyword evidence="4 5" id="KW-0269">Exonuclease</keyword>
<keyword evidence="9" id="KW-1185">Reference proteome</keyword>
<proteinExistence type="inferred from homology"/>
<comment type="subcellular location">
    <subcellularLocation>
        <location evidence="5">Cytoplasm</location>
    </subcellularLocation>
</comment>
<keyword evidence="1" id="KW-0963">Cytoplasm</keyword>
<dbReference type="CDD" id="cd04489">
    <property type="entry name" value="ExoVII_LU_OBF"/>
    <property type="match status" value="1"/>
</dbReference>
<dbReference type="Pfam" id="PF13742">
    <property type="entry name" value="tRNA_anti_2"/>
    <property type="match status" value="1"/>
</dbReference>
<keyword evidence="3 5" id="KW-0378">Hydrolase</keyword>
<dbReference type="EMBL" id="BAABIQ010000005">
    <property type="protein sequence ID" value="GAA4782835.1"/>
    <property type="molecule type" value="Genomic_DNA"/>
</dbReference>
<evidence type="ECO:0000256" key="5">
    <source>
        <dbReference type="RuleBase" id="RU004355"/>
    </source>
</evidence>
<evidence type="ECO:0000256" key="4">
    <source>
        <dbReference type="ARBA" id="ARBA00022839"/>
    </source>
</evidence>
<comment type="caution">
    <text evidence="8">The sequence shown here is derived from an EMBL/GenBank/DDBJ whole genome shotgun (WGS) entry which is preliminary data.</text>
</comment>
<dbReference type="NCBIfam" id="TIGR00237">
    <property type="entry name" value="xseA"/>
    <property type="match status" value="1"/>
</dbReference>
<evidence type="ECO:0000256" key="3">
    <source>
        <dbReference type="ARBA" id="ARBA00022801"/>
    </source>
</evidence>
<keyword evidence="2 5" id="KW-0540">Nuclease</keyword>
<accession>A0ABP9ANF0</accession>
<protein>
    <recommendedName>
        <fullName evidence="5">Exodeoxyribonuclease 7 large subunit</fullName>
        <ecNumber evidence="5">3.1.11.6</ecNumber>
    </recommendedName>
</protein>
<dbReference type="InterPro" id="IPR025824">
    <property type="entry name" value="OB-fold_nuc-bd_dom"/>
</dbReference>
<dbReference type="Pfam" id="PF02601">
    <property type="entry name" value="Exonuc_VII_L"/>
    <property type="match status" value="1"/>
</dbReference>
<comment type="catalytic activity">
    <reaction evidence="5">
        <text>Exonucleolytic cleavage in either 5'- to 3'- or 3'- to 5'-direction to yield nucleoside 5'-phosphates.</text>
        <dbReference type="EC" id="3.1.11.6"/>
    </reaction>
</comment>
<name>A0ABP9ANF0_9SPHI</name>
<dbReference type="InterPro" id="IPR003753">
    <property type="entry name" value="Exonuc_VII_L"/>
</dbReference>
<evidence type="ECO:0000313" key="9">
    <source>
        <dbReference type="Proteomes" id="UP001501411"/>
    </source>
</evidence>
<dbReference type="Proteomes" id="UP001501411">
    <property type="component" value="Unassembled WGS sequence"/>
</dbReference>
<dbReference type="RefSeq" id="WP_345230438.1">
    <property type="nucleotide sequence ID" value="NZ_BAABIQ010000005.1"/>
</dbReference>
<sequence>MPETIADKTIFSLAEVSRSIQKTIADRYQSLYWIKAEMNKLNHYAHSGHCYPELLEKKSGRVIAEIRATLWKKDYERINQRFLAITKEPLKNGINILLQASISYDPVHGLSLHIVDIDASFSLGELEREKQASIALLKDQGIFDANKQLPFPLLPKRIAIISVETSKGLADFLKIIDNNPYGYRFEYSLFPALLQGEKSVSSIMDQLARIRLQLSQFDVVALIRGGGGEVGLSSYNHVLLATAIATFPIPVITGIGHATNETVSEMVAYKNAITPSVLADYLLQHFHDYARPISHAEEVLRVKTRQLFDQQQQLLANTIRYFRMASLNKLRDNRHQLADLRSRTLQQSKHRLIQEKTTFQQLKKLLFIRTERALLKEKQLIAFLGQRLKRENLHVNKRSHQLLVQLKDQLIRQSQQLTSNEQRDLERLQHHLATVIKRSLLESAKALENQERHLSVLDPQHVLKRGYSITLLNGKAVSNAHVIETDHQIKTILAFGEIESQVTFVKTNDETNNG</sequence>
<dbReference type="PANTHER" id="PTHR30008">
    <property type="entry name" value="EXODEOXYRIBONUCLEASE 7 LARGE SUBUNIT"/>
    <property type="match status" value="1"/>
</dbReference>
<gene>
    <name evidence="8" type="primary">xseA</name>
    <name evidence="8" type="ORF">GCM10023231_08110</name>
</gene>
<evidence type="ECO:0000256" key="2">
    <source>
        <dbReference type="ARBA" id="ARBA00022722"/>
    </source>
</evidence>
<dbReference type="PANTHER" id="PTHR30008:SF0">
    <property type="entry name" value="EXODEOXYRIBONUCLEASE 7 LARGE SUBUNIT"/>
    <property type="match status" value="1"/>
</dbReference>
<reference evidence="9" key="1">
    <citation type="journal article" date="2019" name="Int. J. Syst. Evol. Microbiol.">
        <title>The Global Catalogue of Microorganisms (GCM) 10K type strain sequencing project: providing services to taxonomists for standard genome sequencing and annotation.</title>
        <authorList>
            <consortium name="The Broad Institute Genomics Platform"/>
            <consortium name="The Broad Institute Genome Sequencing Center for Infectious Disease"/>
            <person name="Wu L."/>
            <person name="Ma J."/>
        </authorList>
    </citation>
    <scope>NUCLEOTIDE SEQUENCE [LARGE SCALE GENOMIC DNA]</scope>
    <source>
        <strain evidence="9">JCM 18200</strain>
    </source>
</reference>
<feature type="domain" description="Exonuclease VII large subunit C-terminal" evidence="6">
    <location>
        <begin position="142"/>
        <end position="500"/>
    </location>
</feature>